<evidence type="ECO:0000256" key="3">
    <source>
        <dbReference type="ARBA" id="ARBA00022490"/>
    </source>
</evidence>
<comment type="subcellular location">
    <subcellularLocation>
        <location evidence="1">Cytoplasm</location>
        <location evidence="1">Nucleoid</location>
    </subcellularLocation>
</comment>
<evidence type="ECO:0000256" key="2">
    <source>
        <dbReference type="ARBA" id="ARBA00009035"/>
    </source>
</evidence>
<reference evidence="4 5" key="1">
    <citation type="submission" date="2023-06" db="EMBL/GenBank/DDBJ databases">
        <title>Genomic Analysis of Acinetobacter Strains Recovered from South Australian Aquatic Samples provides Insights into the Circulation of Antibiotic Resistance determinants in the Environment.</title>
        <authorList>
            <person name="Tobin L."/>
            <person name="Jarocki V.M."/>
            <person name="Kenyon J."/>
            <person name="Drigo B."/>
            <person name="Donner E."/>
            <person name="Djordjevic S.P."/>
            <person name="Hamidian M."/>
        </authorList>
    </citation>
    <scope>NUCLEOTIDE SEQUENCE [LARGE SCALE GENOMIC DNA]</scope>
    <source>
        <strain evidence="4 5">SAAc652</strain>
    </source>
</reference>
<dbReference type="EMBL" id="JASVDY010000001">
    <property type="protein sequence ID" value="MDV2468299.1"/>
    <property type="molecule type" value="Genomic_DNA"/>
</dbReference>
<protein>
    <submittedName>
        <fullName evidence="4">Nucleoid-associated protein</fullName>
    </submittedName>
</protein>
<evidence type="ECO:0000256" key="1">
    <source>
        <dbReference type="ARBA" id="ARBA00004453"/>
    </source>
</evidence>
<dbReference type="Proteomes" id="UP001278188">
    <property type="component" value="Unassembled WGS sequence"/>
</dbReference>
<organism evidence="4 5">
    <name type="scientific">Acinetobacter chinensis</name>
    <dbReference type="NCBI Taxonomy" id="2004650"/>
    <lineage>
        <taxon>Bacteria</taxon>
        <taxon>Pseudomonadati</taxon>
        <taxon>Pseudomonadota</taxon>
        <taxon>Gammaproteobacteria</taxon>
        <taxon>Moraxellales</taxon>
        <taxon>Moraxellaceae</taxon>
        <taxon>Acinetobacter</taxon>
    </lineage>
</organism>
<dbReference type="RefSeq" id="WP_317082258.1">
    <property type="nucleotide sequence ID" value="NZ_JASVDY010000001.1"/>
</dbReference>
<keyword evidence="3" id="KW-0963">Cytoplasm</keyword>
<dbReference type="InterPro" id="IPR007358">
    <property type="entry name" value="Nucleoid_associated_NdpA"/>
</dbReference>
<comment type="caution">
    <text evidence="4">The sequence shown here is derived from an EMBL/GenBank/DDBJ whole genome shotgun (WGS) entry which is preliminary data.</text>
</comment>
<evidence type="ECO:0000313" key="4">
    <source>
        <dbReference type="EMBL" id="MDV2468299.1"/>
    </source>
</evidence>
<dbReference type="Pfam" id="PF04245">
    <property type="entry name" value="NA37"/>
    <property type="match status" value="1"/>
</dbReference>
<gene>
    <name evidence="4" type="ORF">QR674_04815</name>
</gene>
<comment type="similarity">
    <text evidence="2">Belongs to the YejK family.</text>
</comment>
<keyword evidence="5" id="KW-1185">Reference proteome</keyword>
<accession>A0ABU3WD10</accession>
<evidence type="ECO:0000313" key="5">
    <source>
        <dbReference type="Proteomes" id="UP001278188"/>
    </source>
</evidence>
<sequence>MEIKNVIFHQLDKKSEERGPDTVSKDYAEDLLSTKDPIVKKFCEEIVDSYRTHNPIWGNIDETKSFHDLLEKQHSPSPNNFVDFSQNISDLIKIELSKSTMGTGGFILILNYTHSGTEWLMIIMLKNDEGYGLSQLLTLEKRKYLNIKRLNESARINIQQWLNNISLSDDEKSNCLSFMKGKKNEDVTEYFRDALGCIGYQSSNKNTKNVINAVTDYMNSKNYQPEERDSIRENLYRYFTNQYSLDLEADLETIARKVNSETPEDFTNFLKEKNITIDSAFKPSEKSFKTLQKISFNVGDVKVSFTYDDLNENVILNDDGLLIKSIPKHIVNEIDSYKPRIAPPSSD</sequence>
<proteinExistence type="inferred from homology"/>
<dbReference type="PANTHER" id="PTHR38772">
    <property type="match status" value="1"/>
</dbReference>
<name>A0ABU3WD10_9GAMM</name>
<dbReference type="PANTHER" id="PTHR38772:SF1">
    <property type="entry name" value="NUCLEOID-ASSOCIATED PROTEIN YEJK"/>
    <property type="match status" value="1"/>
</dbReference>